<dbReference type="SMART" id="SM00089">
    <property type="entry name" value="PKD"/>
    <property type="match status" value="1"/>
</dbReference>
<dbReference type="InterPro" id="IPR035986">
    <property type="entry name" value="PKD_dom_sf"/>
</dbReference>
<feature type="region of interest" description="Disordered" evidence="1">
    <location>
        <begin position="288"/>
        <end position="356"/>
    </location>
</feature>
<reference evidence="4" key="1">
    <citation type="submission" date="2016-10" db="EMBL/GenBank/DDBJ databases">
        <authorList>
            <person name="Varghese N."/>
            <person name="Submissions S."/>
        </authorList>
    </citation>
    <scope>NUCLEOTIDE SEQUENCE [LARGE SCALE GENOMIC DNA]</scope>
    <source>
        <strain evidence="4">IBRC-M 10043</strain>
    </source>
</reference>
<dbReference type="Pfam" id="PF18911">
    <property type="entry name" value="PKD_4"/>
    <property type="match status" value="1"/>
</dbReference>
<accession>A0A1H8PG98</accession>
<dbReference type="SUPFAM" id="SSF49299">
    <property type="entry name" value="PKD domain"/>
    <property type="match status" value="1"/>
</dbReference>
<evidence type="ECO:0000256" key="1">
    <source>
        <dbReference type="SAM" id="MobiDB-lite"/>
    </source>
</evidence>
<evidence type="ECO:0000259" key="2">
    <source>
        <dbReference type="SMART" id="SM00089"/>
    </source>
</evidence>
<protein>
    <submittedName>
        <fullName evidence="3">PKD domain-containing protein</fullName>
    </submittedName>
</protein>
<proteinExistence type="predicted"/>
<dbReference type="InterPro" id="IPR022409">
    <property type="entry name" value="PKD/Chitinase_dom"/>
</dbReference>
<dbReference type="CDD" id="cd00146">
    <property type="entry name" value="PKD"/>
    <property type="match status" value="1"/>
</dbReference>
<evidence type="ECO:0000313" key="4">
    <source>
        <dbReference type="Proteomes" id="UP000198775"/>
    </source>
</evidence>
<dbReference type="Proteomes" id="UP000198775">
    <property type="component" value="Unassembled WGS sequence"/>
</dbReference>
<sequence length="356" mass="36731">MDRGVRGGCALLVVVALLALSGVAAGGDNEPPLADAGLDQQATAGETVRLDATGSRDPDGNVTGYDWSIEMPGGGTTTPDCGACGTTSFRPETPGQYNVTITVTDDDGATRTDTLYVEVDPAPGPSVSLSGPTEPTVEDAGYGDPSGEATYVANFSRGGNPVDYVEWQVDGEQTVQRSINDSGVNSINYVHSMESTANHTLTVRVVDIAGREATDSVNVSPQVRTVDRGSDGGDDGYDGVMQTEWGGRTITFEAPTIDTSTGEVVQQSGPNLEQLNAVATADPGEEVQTKFDDEDGNSGNQNQDSVNDKSDNTINNIVNDVFPGIGIPNTSSDSGGSSSQKSSSDNSGFGGICPIC</sequence>
<dbReference type="AlphaFoldDB" id="A0A1H8PG98"/>
<dbReference type="Gene3D" id="2.60.40.10">
    <property type="entry name" value="Immunoglobulins"/>
    <property type="match status" value="1"/>
</dbReference>
<keyword evidence="4" id="KW-1185">Reference proteome</keyword>
<evidence type="ECO:0000313" key="3">
    <source>
        <dbReference type="EMBL" id="SEO40846.1"/>
    </source>
</evidence>
<dbReference type="InterPro" id="IPR013783">
    <property type="entry name" value="Ig-like_fold"/>
</dbReference>
<name>A0A1H8PG98_9EURY</name>
<feature type="compositionally biased region" description="Low complexity" evidence="1">
    <location>
        <begin position="331"/>
        <end position="347"/>
    </location>
</feature>
<feature type="domain" description="PKD/Chitinase" evidence="2">
    <location>
        <begin position="33"/>
        <end position="122"/>
    </location>
</feature>
<dbReference type="EMBL" id="FOCX01000012">
    <property type="protein sequence ID" value="SEO40846.1"/>
    <property type="molecule type" value="Genomic_DNA"/>
</dbReference>
<gene>
    <name evidence="3" type="ORF">SAMN05216388_101238</name>
</gene>
<dbReference type="InterPro" id="IPR000601">
    <property type="entry name" value="PKD_dom"/>
</dbReference>
<organism evidence="3 4">
    <name type="scientific">Halorientalis persicus</name>
    <dbReference type="NCBI Taxonomy" id="1367881"/>
    <lineage>
        <taxon>Archaea</taxon>
        <taxon>Methanobacteriati</taxon>
        <taxon>Methanobacteriota</taxon>
        <taxon>Stenosarchaea group</taxon>
        <taxon>Halobacteria</taxon>
        <taxon>Halobacteriales</taxon>
        <taxon>Haloarculaceae</taxon>
        <taxon>Halorientalis</taxon>
    </lineage>
</organism>